<dbReference type="Pfam" id="PF03807">
    <property type="entry name" value="F420_oxidored"/>
    <property type="match status" value="1"/>
</dbReference>
<dbReference type="Gene3D" id="1.10.3730.10">
    <property type="entry name" value="ProC C-terminal domain-like"/>
    <property type="match status" value="1"/>
</dbReference>
<dbReference type="InterPro" id="IPR000304">
    <property type="entry name" value="Pyrroline-COOH_reductase"/>
</dbReference>
<dbReference type="InterPro" id="IPR028939">
    <property type="entry name" value="P5C_Rdtase_cat_N"/>
</dbReference>
<keyword evidence="6 9" id="KW-0028">Amino-acid biosynthesis</keyword>
<dbReference type="InterPro" id="IPR036291">
    <property type="entry name" value="NAD(P)-bd_dom_sf"/>
</dbReference>
<dbReference type="EMBL" id="DVMM01000160">
    <property type="protein sequence ID" value="HIU30123.1"/>
    <property type="molecule type" value="Genomic_DNA"/>
</dbReference>
<dbReference type="HAMAP" id="MF_01925">
    <property type="entry name" value="P5C_reductase"/>
    <property type="match status" value="1"/>
</dbReference>
<dbReference type="GO" id="GO:0005737">
    <property type="term" value="C:cytoplasm"/>
    <property type="evidence" value="ECO:0007669"/>
    <property type="project" value="UniProtKB-SubCell"/>
</dbReference>
<evidence type="ECO:0000313" key="12">
    <source>
        <dbReference type="EMBL" id="HIU30123.1"/>
    </source>
</evidence>
<comment type="similarity">
    <text evidence="1 6 9">Belongs to the pyrroline-5-carboxylate reductase family.</text>
</comment>
<feature type="domain" description="Pyrroline-5-carboxylate reductase catalytic N-terminal" evidence="10">
    <location>
        <begin position="2"/>
        <end position="95"/>
    </location>
</feature>
<evidence type="ECO:0000256" key="6">
    <source>
        <dbReference type="HAMAP-Rule" id="MF_01925"/>
    </source>
</evidence>
<comment type="pathway">
    <text evidence="6 9">Amino-acid biosynthesis; L-proline biosynthesis; L-proline from L-glutamate 5-semialdehyde: step 1/1.</text>
</comment>
<dbReference type="SUPFAM" id="SSF48179">
    <property type="entry name" value="6-phosphogluconate dehydrogenase C-terminal domain-like"/>
    <property type="match status" value="1"/>
</dbReference>
<evidence type="ECO:0000256" key="9">
    <source>
        <dbReference type="RuleBase" id="RU003903"/>
    </source>
</evidence>
<dbReference type="GO" id="GO:0055129">
    <property type="term" value="P:L-proline biosynthetic process"/>
    <property type="evidence" value="ECO:0007669"/>
    <property type="project" value="UniProtKB-UniRule"/>
</dbReference>
<comment type="catalytic activity">
    <reaction evidence="6">
        <text>L-proline + NAD(+) = (S)-1-pyrroline-5-carboxylate + NADH + 2 H(+)</text>
        <dbReference type="Rhea" id="RHEA:14105"/>
        <dbReference type="ChEBI" id="CHEBI:15378"/>
        <dbReference type="ChEBI" id="CHEBI:17388"/>
        <dbReference type="ChEBI" id="CHEBI:57540"/>
        <dbReference type="ChEBI" id="CHEBI:57945"/>
        <dbReference type="ChEBI" id="CHEBI:60039"/>
        <dbReference type="EC" id="1.5.1.2"/>
    </reaction>
</comment>
<evidence type="ECO:0000256" key="1">
    <source>
        <dbReference type="ARBA" id="ARBA00005525"/>
    </source>
</evidence>
<feature type="binding site" evidence="8">
    <location>
        <begin position="6"/>
        <end position="11"/>
    </location>
    <ligand>
        <name>NADP(+)</name>
        <dbReference type="ChEBI" id="CHEBI:58349"/>
    </ligand>
</feature>
<evidence type="ECO:0000259" key="11">
    <source>
        <dbReference type="Pfam" id="PF14748"/>
    </source>
</evidence>
<evidence type="ECO:0000256" key="8">
    <source>
        <dbReference type="PIRSR" id="PIRSR000193-1"/>
    </source>
</evidence>
<name>A0A9D1IAA3_9CLOT</name>
<feature type="domain" description="Pyrroline-5-carboxylate reductase dimerisation" evidence="11">
    <location>
        <begin position="161"/>
        <end position="263"/>
    </location>
</feature>
<evidence type="ECO:0000256" key="7">
    <source>
        <dbReference type="NCBIfam" id="TIGR00112"/>
    </source>
</evidence>
<dbReference type="InterPro" id="IPR053790">
    <property type="entry name" value="P5CR-like_CS"/>
</dbReference>
<accession>A0A9D1IAA3</accession>
<proteinExistence type="inferred from homology"/>
<dbReference type="EC" id="1.5.1.2" evidence="6 7"/>
<dbReference type="Proteomes" id="UP000824089">
    <property type="component" value="Unassembled WGS sequence"/>
</dbReference>
<comment type="subcellular location">
    <subcellularLocation>
        <location evidence="6">Cytoplasm</location>
    </subcellularLocation>
</comment>
<comment type="caution">
    <text evidence="12">The sequence shown here is derived from an EMBL/GenBank/DDBJ whole genome shotgun (WGS) entry which is preliminary data.</text>
</comment>
<evidence type="ECO:0000313" key="13">
    <source>
        <dbReference type="Proteomes" id="UP000824089"/>
    </source>
</evidence>
<dbReference type="SUPFAM" id="SSF51735">
    <property type="entry name" value="NAD(P)-binding Rossmann-fold domains"/>
    <property type="match status" value="1"/>
</dbReference>
<gene>
    <name evidence="6 12" type="primary">proC</name>
    <name evidence="12" type="ORF">IAD50_07500</name>
</gene>
<comment type="function">
    <text evidence="5 6">Catalyzes the reduction of 1-pyrroline-5-carboxylate (PCA) to L-proline.</text>
</comment>
<keyword evidence="4 6" id="KW-0560">Oxidoreductase</keyword>
<evidence type="ECO:0000256" key="3">
    <source>
        <dbReference type="ARBA" id="ARBA00022857"/>
    </source>
</evidence>
<dbReference type="Pfam" id="PF14748">
    <property type="entry name" value="P5CR_dimer"/>
    <property type="match status" value="1"/>
</dbReference>
<dbReference type="Gene3D" id="3.40.50.720">
    <property type="entry name" value="NAD(P)-binding Rossmann-like Domain"/>
    <property type="match status" value="1"/>
</dbReference>
<evidence type="ECO:0000256" key="2">
    <source>
        <dbReference type="ARBA" id="ARBA00022650"/>
    </source>
</evidence>
<dbReference type="InterPro" id="IPR029036">
    <property type="entry name" value="P5CR_dimer"/>
</dbReference>
<dbReference type="PIRSF" id="PIRSF000193">
    <property type="entry name" value="Pyrrol-5-carb_rd"/>
    <property type="match status" value="1"/>
</dbReference>
<organism evidence="12 13">
    <name type="scientific">Candidatus Egerieisoma faecipullorum</name>
    <dbReference type="NCBI Taxonomy" id="2840963"/>
    <lineage>
        <taxon>Bacteria</taxon>
        <taxon>Bacillati</taxon>
        <taxon>Bacillota</taxon>
        <taxon>Clostridia</taxon>
        <taxon>Eubacteriales</taxon>
        <taxon>Clostridiaceae</taxon>
        <taxon>Clostridiaceae incertae sedis</taxon>
        <taxon>Candidatus Egerieisoma</taxon>
    </lineage>
</organism>
<dbReference type="InterPro" id="IPR008927">
    <property type="entry name" value="6-PGluconate_DH-like_C_sf"/>
</dbReference>
<dbReference type="PANTHER" id="PTHR11645:SF0">
    <property type="entry name" value="PYRROLINE-5-CARBOXYLATE REDUCTASE 3"/>
    <property type="match status" value="1"/>
</dbReference>
<reference evidence="12" key="2">
    <citation type="journal article" date="2021" name="PeerJ">
        <title>Extensive microbial diversity within the chicken gut microbiome revealed by metagenomics and culture.</title>
        <authorList>
            <person name="Gilroy R."/>
            <person name="Ravi A."/>
            <person name="Getino M."/>
            <person name="Pursley I."/>
            <person name="Horton D.L."/>
            <person name="Alikhan N.F."/>
            <person name="Baker D."/>
            <person name="Gharbi K."/>
            <person name="Hall N."/>
            <person name="Watson M."/>
            <person name="Adriaenssens E.M."/>
            <person name="Foster-Nyarko E."/>
            <person name="Jarju S."/>
            <person name="Secka A."/>
            <person name="Antonio M."/>
            <person name="Oren A."/>
            <person name="Chaudhuri R.R."/>
            <person name="La Ragione R."/>
            <person name="Hildebrand F."/>
            <person name="Pallen M.J."/>
        </authorList>
    </citation>
    <scope>NUCLEOTIDE SEQUENCE</scope>
    <source>
        <strain evidence="12">CHK195-4489</strain>
    </source>
</reference>
<feature type="binding site" evidence="8">
    <location>
        <begin position="65"/>
        <end position="68"/>
    </location>
    <ligand>
        <name>NADP(+)</name>
        <dbReference type="ChEBI" id="CHEBI:58349"/>
    </ligand>
</feature>
<keyword evidence="6" id="KW-0963">Cytoplasm</keyword>
<dbReference type="AlphaFoldDB" id="A0A9D1IAA3"/>
<dbReference type="FunFam" id="1.10.3730.10:FF:000001">
    <property type="entry name" value="Pyrroline-5-carboxylate reductase"/>
    <property type="match status" value="1"/>
</dbReference>
<evidence type="ECO:0000256" key="5">
    <source>
        <dbReference type="ARBA" id="ARBA00058118"/>
    </source>
</evidence>
<evidence type="ECO:0000259" key="10">
    <source>
        <dbReference type="Pfam" id="PF03807"/>
    </source>
</evidence>
<dbReference type="PANTHER" id="PTHR11645">
    <property type="entry name" value="PYRROLINE-5-CARBOXYLATE REDUCTASE"/>
    <property type="match status" value="1"/>
</dbReference>
<sequence>MKVGFLGAGNMGGAILRAIAGSASFETAVYEKSAERAQQAAQTAGCLVLPSVEALVAFADVVLIAVKPVHIDALLQEIAACGSCGSKIYISIAAGVKIERFTAALGEVPIVRTMPNLPALVGEGFTGIYYHNMDGEAFAEARSEIRKIFDSCGKTAVLSSESAIDKLISVTSSSPAYICLMIDALADGAVRAGFPRADAYLMAEQTVYGTARYLLETGTLPAVLKDQVCSPAGTTIEAVVALERSGLRSAVLDAMEACEKKAEGKL</sequence>
<keyword evidence="3 6" id="KW-0521">NADP</keyword>
<protein>
    <recommendedName>
        <fullName evidence="6 7">Pyrroline-5-carboxylate reductase</fullName>
        <shortName evidence="6">P5C reductase</shortName>
        <shortName evidence="6">P5CR</shortName>
        <ecNumber evidence="6 7">1.5.1.2</ecNumber>
    </recommendedName>
    <alternativeName>
        <fullName evidence="6">PCA reductase</fullName>
    </alternativeName>
</protein>
<reference evidence="12" key="1">
    <citation type="submission" date="2020-10" db="EMBL/GenBank/DDBJ databases">
        <authorList>
            <person name="Gilroy R."/>
        </authorList>
    </citation>
    <scope>NUCLEOTIDE SEQUENCE</scope>
    <source>
        <strain evidence="12">CHK195-4489</strain>
    </source>
</reference>
<comment type="catalytic activity">
    <reaction evidence="6 9">
        <text>L-proline + NADP(+) = (S)-1-pyrroline-5-carboxylate + NADPH + 2 H(+)</text>
        <dbReference type="Rhea" id="RHEA:14109"/>
        <dbReference type="ChEBI" id="CHEBI:15378"/>
        <dbReference type="ChEBI" id="CHEBI:17388"/>
        <dbReference type="ChEBI" id="CHEBI:57783"/>
        <dbReference type="ChEBI" id="CHEBI:58349"/>
        <dbReference type="ChEBI" id="CHEBI:60039"/>
        <dbReference type="EC" id="1.5.1.2"/>
    </reaction>
</comment>
<keyword evidence="2 6" id="KW-0641">Proline biosynthesis</keyword>
<evidence type="ECO:0000256" key="4">
    <source>
        <dbReference type="ARBA" id="ARBA00023002"/>
    </source>
</evidence>
<dbReference type="NCBIfam" id="TIGR00112">
    <property type="entry name" value="proC"/>
    <property type="match status" value="1"/>
</dbReference>
<dbReference type="PROSITE" id="PS00521">
    <property type="entry name" value="P5CR"/>
    <property type="match status" value="1"/>
</dbReference>
<dbReference type="GO" id="GO:0004735">
    <property type="term" value="F:pyrroline-5-carboxylate reductase activity"/>
    <property type="evidence" value="ECO:0007669"/>
    <property type="project" value="UniProtKB-UniRule"/>
</dbReference>